<evidence type="ECO:0000313" key="14">
    <source>
        <dbReference type="EMBL" id="NDY96599.1"/>
    </source>
</evidence>
<keyword evidence="8 9" id="KW-0560">Oxidoreductase</keyword>
<dbReference type="PROSITE" id="PS01136">
    <property type="entry name" value="UPF0034"/>
    <property type="match status" value="1"/>
</dbReference>
<dbReference type="PANTHER" id="PTHR42907:SF1">
    <property type="entry name" value="FMN-LINKED OXIDOREDUCTASES SUPERFAMILY PROTEIN"/>
    <property type="match status" value="1"/>
</dbReference>
<comment type="similarity">
    <text evidence="9">Belongs to the Dus family. DusA subfamily.</text>
</comment>
<comment type="catalytic activity">
    <reaction evidence="9">
        <text>5,6-dihydrouridine(20a) in tRNA + NAD(+) = uridine(20a) in tRNA + NADH + H(+)</text>
        <dbReference type="Rhea" id="RHEA:53348"/>
        <dbReference type="Rhea" id="RHEA-COMP:13535"/>
        <dbReference type="Rhea" id="RHEA-COMP:13536"/>
        <dbReference type="ChEBI" id="CHEBI:15378"/>
        <dbReference type="ChEBI" id="CHEBI:57540"/>
        <dbReference type="ChEBI" id="CHEBI:57945"/>
        <dbReference type="ChEBI" id="CHEBI:65315"/>
        <dbReference type="ChEBI" id="CHEBI:74443"/>
    </reaction>
</comment>
<comment type="function">
    <text evidence="9">Catalyzes the synthesis of 5,6-dihydrouridine (D), a modified base found in the D-loop of most tRNAs, via the reduction of the C5-C6 double bond in target uridines. Specifically modifies U20 and U20a in tRNAs.</text>
</comment>
<dbReference type="PIRSF" id="PIRSF006621">
    <property type="entry name" value="Dus"/>
    <property type="match status" value="1"/>
</dbReference>
<dbReference type="NCBIfam" id="NF008774">
    <property type="entry name" value="PRK11815.1"/>
    <property type="match status" value="1"/>
</dbReference>
<dbReference type="AlphaFoldDB" id="A0A845VHC3"/>
<comment type="caution">
    <text evidence="9">Lacks conserved residue(s) required for the propagation of feature annotation.</text>
</comment>
<dbReference type="Proteomes" id="UP000484885">
    <property type="component" value="Unassembled WGS sequence"/>
</dbReference>
<dbReference type="Gene3D" id="3.20.20.70">
    <property type="entry name" value="Aldolase class I"/>
    <property type="match status" value="1"/>
</dbReference>
<dbReference type="EMBL" id="JAAGSC010000043">
    <property type="protein sequence ID" value="NDY96599.1"/>
    <property type="molecule type" value="Genomic_DNA"/>
</dbReference>
<dbReference type="Pfam" id="PF01207">
    <property type="entry name" value="Dus"/>
    <property type="match status" value="1"/>
</dbReference>
<feature type="site" description="Interacts with tRNA; defines subfamily-specific binding signature" evidence="9">
    <location>
        <position position="166"/>
    </location>
</feature>
<comment type="catalytic activity">
    <reaction evidence="9">
        <text>5,6-dihydrouridine(20) in tRNA + NAD(+) = uridine(20) in tRNA + NADH + H(+)</text>
        <dbReference type="Rhea" id="RHEA:53340"/>
        <dbReference type="Rhea" id="RHEA-COMP:13533"/>
        <dbReference type="Rhea" id="RHEA-COMP:13534"/>
        <dbReference type="ChEBI" id="CHEBI:15378"/>
        <dbReference type="ChEBI" id="CHEBI:57540"/>
        <dbReference type="ChEBI" id="CHEBI:57945"/>
        <dbReference type="ChEBI" id="CHEBI:65315"/>
        <dbReference type="ChEBI" id="CHEBI:74443"/>
        <dbReference type="EC" id="1.3.1.91"/>
    </reaction>
</comment>
<keyword evidence="6 9" id="KW-0521">NADP</keyword>
<dbReference type="HAMAP" id="MF_02041">
    <property type="entry name" value="DusA_subfam"/>
    <property type="match status" value="1"/>
</dbReference>
<reference evidence="14 15" key="1">
    <citation type="submission" date="2020-02" db="EMBL/GenBank/DDBJ databases">
        <authorList>
            <person name="Zhang X.-Y."/>
        </authorList>
    </citation>
    <scope>NUCLEOTIDE SEQUENCE [LARGE SCALE GENOMIC DNA]</scope>
    <source>
        <strain evidence="14 15">C33</strain>
    </source>
</reference>
<evidence type="ECO:0000256" key="11">
    <source>
        <dbReference type="PIRSR" id="PIRSR006621-1"/>
    </source>
</evidence>
<keyword evidence="5 9" id="KW-0819">tRNA processing</keyword>
<feature type="binding site" evidence="9 12">
    <location>
        <position position="53"/>
    </location>
    <ligand>
        <name>FMN</name>
        <dbReference type="ChEBI" id="CHEBI:58210"/>
    </ligand>
</feature>
<dbReference type="Gene3D" id="1.20.120.1460">
    <property type="match status" value="1"/>
</dbReference>
<evidence type="ECO:0000256" key="4">
    <source>
        <dbReference type="ARBA" id="ARBA00022643"/>
    </source>
</evidence>
<gene>
    <name evidence="9 14" type="primary">dusA</name>
    <name evidence="14" type="ORF">G3I74_12750</name>
</gene>
<feature type="binding site" evidence="9 12">
    <location>
        <position position="122"/>
    </location>
    <ligand>
        <name>FMN</name>
        <dbReference type="ChEBI" id="CHEBI:58210"/>
    </ligand>
</feature>
<dbReference type="GO" id="GO:0010181">
    <property type="term" value="F:FMN binding"/>
    <property type="evidence" value="ECO:0007669"/>
    <property type="project" value="UniProtKB-UniRule"/>
</dbReference>
<feature type="site" description="Interacts with tRNA; defines subfamily-specific binding signature" evidence="9">
    <location>
        <position position="280"/>
    </location>
</feature>
<feature type="domain" description="DUS-like FMN-binding" evidence="13">
    <location>
        <begin position="1"/>
        <end position="292"/>
    </location>
</feature>
<keyword evidence="2 9" id="KW-0820">tRNA-binding</keyword>
<comment type="catalytic activity">
    <reaction evidence="9">
        <text>5,6-dihydrouridine(20) in tRNA + NADP(+) = uridine(20) in tRNA + NADPH + H(+)</text>
        <dbReference type="Rhea" id="RHEA:53336"/>
        <dbReference type="Rhea" id="RHEA-COMP:13533"/>
        <dbReference type="Rhea" id="RHEA-COMP:13534"/>
        <dbReference type="ChEBI" id="CHEBI:15378"/>
        <dbReference type="ChEBI" id="CHEBI:57783"/>
        <dbReference type="ChEBI" id="CHEBI:58349"/>
        <dbReference type="ChEBI" id="CHEBI:65315"/>
        <dbReference type="ChEBI" id="CHEBI:74443"/>
        <dbReference type="EC" id="1.3.1.91"/>
    </reaction>
</comment>
<feature type="active site" description="Proton donor" evidence="9 11">
    <location>
        <position position="83"/>
    </location>
</feature>
<evidence type="ECO:0000259" key="13">
    <source>
        <dbReference type="Pfam" id="PF01207"/>
    </source>
</evidence>
<protein>
    <recommendedName>
        <fullName evidence="9">tRNA-dihydrouridine(20/20a) synthase</fullName>
        <ecNumber evidence="9">1.3.1.91</ecNumber>
    </recommendedName>
    <alternativeName>
        <fullName evidence="9">U20-specific dihydrouridine synthase</fullName>
        <shortName evidence="9">U20-specific Dus</shortName>
    </alternativeName>
    <alternativeName>
        <fullName evidence="9">tRNA-dihydrouridine synthase A</fullName>
    </alternativeName>
</protein>
<feature type="binding site" evidence="9 12">
    <location>
        <begin position="194"/>
        <end position="196"/>
    </location>
    <ligand>
        <name>FMN</name>
        <dbReference type="ChEBI" id="CHEBI:58210"/>
    </ligand>
</feature>
<dbReference type="InterPro" id="IPR004653">
    <property type="entry name" value="DusA"/>
</dbReference>
<proteinExistence type="inferred from homology"/>
<evidence type="ECO:0000256" key="10">
    <source>
        <dbReference type="PIRNR" id="PIRNR006621"/>
    </source>
</evidence>
<name>A0A845VHC3_9GAMM</name>
<evidence type="ECO:0000256" key="1">
    <source>
        <dbReference type="ARBA" id="ARBA00001917"/>
    </source>
</evidence>
<evidence type="ECO:0000313" key="15">
    <source>
        <dbReference type="Proteomes" id="UP000484885"/>
    </source>
</evidence>
<comment type="similarity">
    <text evidence="10">Belongs to the dus family.</text>
</comment>
<feature type="binding site" evidence="9 12">
    <location>
        <begin position="216"/>
        <end position="217"/>
    </location>
    <ligand>
        <name>FMN</name>
        <dbReference type="ChEBI" id="CHEBI:58210"/>
    </ligand>
</feature>
<keyword evidence="3 9" id="KW-0285">Flavoprotein</keyword>
<evidence type="ECO:0000256" key="3">
    <source>
        <dbReference type="ARBA" id="ARBA00022630"/>
    </source>
</evidence>
<dbReference type="GO" id="GO:0000049">
    <property type="term" value="F:tRNA binding"/>
    <property type="evidence" value="ECO:0007669"/>
    <property type="project" value="UniProtKB-UniRule"/>
</dbReference>
<feature type="binding site" evidence="9 12">
    <location>
        <position position="154"/>
    </location>
    <ligand>
        <name>FMN</name>
        <dbReference type="ChEBI" id="CHEBI:58210"/>
    </ligand>
</feature>
<comment type="cofactor">
    <cofactor evidence="1 9 10 12">
        <name>FMN</name>
        <dbReference type="ChEBI" id="CHEBI:58210"/>
    </cofactor>
</comment>
<dbReference type="InterPro" id="IPR018517">
    <property type="entry name" value="tRNA_hU_synthase_CS"/>
</dbReference>
<feature type="site" description="Interacts with tRNA; defines subfamily-specific binding signature" evidence="9">
    <location>
        <position position="283"/>
    </location>
</feature>
<comment type="catalytic activity">
    <reaction evidence="9">
        <text>5,6-dihydrouridine(20a) in tRNA + NADP(+) = uridine(20a) in tRNA + NADPH + H(+)</text>
        <dbReference type="Rhea" id="RHEA:53344"/>
        <dbReference type="Rhea" id="RHEA-COMP:13535"/>
        <dbReference type="Rhea" id="RHEA-COMP:13536"/>
        <dbReference type="ChEBI" id="CHEBI:15378"/>
        <dbReference type="ChEBI" id="CHEBI:57783"/>
        <dbReference type="ChEBI" id="CHEBI:58349"/>
        <dbReference type="ChEBI" id="CHEBI:65315"/>
        <dbReference type="ChEBI" id="CHEBI:74443"/>
    </reaction>
</comment>
<dbReference type="PANTHER" id="PTHR42907">
    <property type="entry name" value="FMN-LINKED OXIDOREDUCTASES SUPERFAMILY PROTEIN"/>
    <property type="match status" value="1"/>
</dbReference>
<dbReference type="InterPro" id="IPR013785">
    <property type="entry name" value="Aldolase_TIM"/>
</dbReference>
<keyword evidence="7 9" id="KW-0694">RNA-binding</keyword>
<organism evidence="14 15">
    <name type="scientific">Wenzhouxiangella limi</name>
    <dbReference type="NCBI Taxonomy" id="2707351"/>
    <lineage>
        <taxon>Bacteria</taxon>
        <taxon>Pseudomonadati</taxon>
        <taxon>Pseudomonadota</taxon>
        <taxon>Gammaproteobacteria</taxon>
        <taxon>Chromatiales</taxon>
        <taxon>Wenzhouxiangellaceae</taxon>
        <taxon>Wenzhouxiangella</taxon>
    </lineage>
</organism>
<keyword evidence="15" id="KW-1185">Reference proteome</keyword>
<evidence type="ECO:0000256" key="7">
    <source>
        <dbReference type="ARBA" id="ARBA00022884"/>
    </source>
</evidence>
<dbReference type="GO" id="GO:0050660">
    <property type="term" value="F:flavin adenine dinucleotide binding"/>
    <property type="evidence" value="ECO:0007669"/>
    <property type="project" value="InterPro"/>
</dbReference>
<dbReference type="InterPro" id="IPR001269">
    <property type="entry name" value="DUS_fam"/>
</dbReference>
<dbReference type="GO" id="GO:0102264">
    <property type="term" value="F:tRNA-dihydrouridine20 synthase activity"/>
    <property type="evidence" value="ECO:0007669"/>
    <property type="project" value="UniProtKB-EC"/>
</dbReference>
<accession>A0A845VHC3</accession>
<evidence type="ECO:0000256" key="6">
    <source>
        <dbReference type="ARBA" id="ARBA00022857"/>
    </source>
</evidence>
<keyword evidence="4 9" id="KW-0288">FMN</keyword>
<evidence type="ECO:0000256" key="5">
    <source>
        <dbReference type="ARBA" id="ARBA00022694"/>
    </source>
</evidence>
<comment type="caution">
    <text evidence="14">The sequence shown here is derived from an EMBL/GenBank/DDBJ whole genome shotgun (WGS) entry which is preliminary data.</text>
</comment>
<evidence type="ECO:0000256" key="2">
    <source>
        <dbReference type="ARBA" id="ARBA00022555"/>
    </source>
</evidence>
<dbReference type="CDD" id="cd02801">
    <property type="entry name" value="DUS_like_FMN"/>
    <property type="match status" value="1"/>
</dbReference>
<dbReference type="SUPFAM" id="SSF51395">
    <property type="entry name" value="FMN-linked oxidoreductases"/>
    <property type="match status" value="1"/>
</dbReference>
<dbReference type="NCBIfam" id="TIGR00742">
    <property type="entry name" value="yjbN"/>
    <property type="match status" value="1"/>
</dbReference>
<evidence type="ECO:0000256" key="8">
    <source>
        <dbReference type="ARBA" id="ARBA00023002"/>
    </source>
</evidence>
<dbReference type="InterPro" id="IPR035587">
    <property type="entry name" value="DUS-like_FMN-bd"/>
</dbReference>
<dbReference type="EC" id="1.3.1.91" evidence="9"/>
<feature type="site" description="Interacts with tRNA" evidence="9">
    <location>
        <position position="169"/>
    </location>
</feature>
<evidence type="ECO:0000256" key="9">
    <source>
        <dbReference type="HAMAP-Rule" id="MF_02041"/>
    </source>
</evidence>
<evidence type="ECO:0000256" key="12">
    <source>
        <dbReference type="PIRSR" id="PIRSR006621-2"/>
    </source>
</evidence>
<sequence length="310" mass="34254">MMDWTDRHCRYFHRQLNGAALLYTEMVTTGAVIHGDRDHLLGFDPAEHPVALQVGGSEPDELAQAGRIGAGYGYDEINLNVGCPSERVQKGSFGACLMKEPELVRDCMAALREAVDVPVTVKTRIGVDEQDSFHFLQDFVATVAESGVRTFIIHARKAWLKGLSPKQNREIPPLAYARVHQLREAFPGLRFILNGGLREVDSALAELAHVDGIMLGRAAYQHPWILVELGDRLGQPVADSRSSVIEAMADYAADHIARGGRLQQVARHMLGLFHGCPGARRWRQILSQNMHRPGVGPELFFHACPERAAA</sequence>
<keyword evidence="12" id="KW-0547">Nucleotide-binding</keyword>
<feature type="site" description="Interacts with tRNA" evidence="9">
    <location>
        <position position="80"/>
    </location>
</feature>